<dbReference type="InterPro" id="IPR036457">
    <property type="entry name" value="PPM-type-like_dom_sf"/>
</dbReference>
<dbReference type="SMART" id="SM00332">
    <property type="entry name" value="PP2Cc"/>
    <property type="match status" value="1"/>
</dbReference>
<sequence>MLDLEFAEFSDTGPSRDQNEDYCGSYQPATPEEAEARGWCFAVADGVGGQAGGEIASRIAIETLLTGLPSISSSEALTVALPRLIQRANQRVFEAAGSGLPAGSIATTIVACAIRYDRAVVAHVGDSRAYLIRRGRVTGLTRDHTIANEQLGRGILSARQAAAATTANLLSRSLGNEMFVSVDTGDHLLIPGDTLLLCSDGLHRSVAPADMTGILSPSVELESAAAELVALANARDGSDNVSVQLIRIRAVESVGMYRGRLYKLPKMPIP</sequence>
<dbReference type="PROSITE" id="PS51746">
    <property type="entry name" value="PPM_2"/>
    <property type="match status" value="1"/>
</dbReference>
<dbReference type="SMART" id="SM00331">
    <property type="entry name" value="PP2C_SIG"/>
    <property type="match status" value="1"/>
</dbReference>
<dbReference type="InterPro" id="IPR001932">
    <property type="entry name" value="PPM-type_phosphatase-like_dom"/>
</dbReference>
<evidence type="ECO:0000313" key="3">
    <source>
        <dbReference type="Proteomes" id="UP000253606"/>
    </source>
</evidence>
<evidence type="ECO:0000313" key="2">
    <source>
        <dbReference type="EMBL" id="AXC12508.1"/>
    </source>
</evidence>
<reference evidence="2 3" key="1">
    <citation type="journal article" date="2018" name="Front. Microbiol.">
        <title>Hydrolytic Capabilities as a Key to Environmental Success: Chitinolytic and Cellulolytic Acidobacteria From Acidic Sub-arctic Soils and Boreal Peatlands.</title>
        <authorList>
            <person name="Belova S.E."/>
            <person name="Ravin N.V."/>
            <person name="Pankratov T.A."/>
            <person name="Rakitin A.L."/>
            <person name="Ivanova A.A."/>
            <person name="Beletsky A.V."/>
            <person name="Mardanov A.V."/>
            <person name="Sinninghe Damste J.S."/>
            <person name="Dedysh S.N."/>
        </authorList>
    </citation>
    <scope>NUCLEOTIDE SEQUENCE [LARGE SCALE GENOMIC DNA]</scope>
    <source>
        <strain evidence="2 3">SBC82</strain>
    </source>
</reference>
<protein>
    <submittedName>
        <fullName evidence="2">Serine/threonine phosphatase PPP</fullName>
    </submittedName>
</protein>
<accession>A0A2Z5G057</accession>
<dbReference type="Gene3D" id="3.60.40.10">
    <property type="entry name" value="PPM-type phosphatase domain"/>
    <property type="match status" value="1"/>
</dbReference>
<dbReference type="SUPFAM" id="SSF81606">
    <property type="entry name" value="PP2C-like"/>
    <property type="match status" value="1"/>
</dbReference>
<name>A0A2Z5G057_9BACT</name>
<dbReference type="EMBL" id="CP030840">
    <property type="protein sequence ID" value="AXC12508.1"/>
    <property type="molecule type" value="Genomic_DNA"/>
</dbReference>
<dbReference type="Proteomes" id="UP000253606">
    <property type="component" value="Chromosome"/>
</dbReference>
<organism evidence="2 3">
    <name type="scientific">Acidisarcina polymorpha</name>
    <dbReference type="NCBI Taxonomy" id="2211140"/>
    <lineage>
        <taxon>Bacteria</taxon>
        <taxon>Pseudomonadati</taxon>
        <taxon>Acidobacteriota</taxon>
        <taxon>Terriglobia</taxon>
        <taxon>Terriglobales</taxon>
        <taxon>Acidobacteriaceae</taxon>
        <taxon>Acidisarcina</taxon>
    </lineage>
</organism>
<gene>
    <name evidence="2" type="ORF">ACPOL_3213</name>
</gene>
<dbReference type="RefSeq" id="WP_114207704.1">
    <property type="nucleotide sequence ID" value="NZ_CP030840.1"/>
</dbReference>
<dbReference type="AlphaFoldDB" id="A0A2Z5G057"/>
<feature type="domain" description="PPM-type phosphatase" evidence="1">
    <location>
        <begin position="5"/>
        <end position="248"/>
    </location>
</feature>
<evidence type="ECO:0000259" key="1">
    <source>
        <dbReference type="PROSITE" id="PS51746"/>
    </source>
</evidence>
<dbReference type="Pfam" id="PF13672">
    <property type="entry name" value="PP2C_2"/>
    <property type="match status" value="1"/>
</dbReference>
<keyword evidence="3" id="KW-1185">Reference proteome</keyword>
<proteinExistence type="predicted"/>
<dbReference type="CDD" id="cd00143">
    <property type="entry name" value="PP2Cc"/>
    <property type="match status" value="1"/>
</dbReference>
<dbReference type="KEGG" id="abas:ACPOL_3213"/>
<dbReference type="InterPro" id="IPR015655">
    <property type="entry name" value="PP2C"/>
</dbReference>
<dbReference type="GO" id="GO:0004722">
    <property type="term" value="F:protein serine/threonine phosphatase activity"/>
    <property type="evidence" value="ECO:0007669"/>
    <property type="project" value="InterPro"/>
</dbReference>
<dbReference type="OrthoDB" id="9801841at2"/>
<dbReference type="PANTHER" id="PTHR47992">
    <property type="entry name" value="PROTEIN PHOSPHATASE"/>
    <property type="match status" value="1"/>
</dbReference>